<feature type="transmembrane region" description="Helical" evidence="8">
    <location>
        <begin position="61"/>
        <end position="79"/>
    </location>
</feature>
<feature type="transmembrane region" description="Helical" evidence="8">
    <location>
        <begin position="12"/>
        <end position="40"/>
    </location>
</feature>
<keyword evidence="10" id="KW-1185">Reference proteome</keyword>
<feature type="transmembrane region" description="Helical" evidence="8">
    <location>
        <begin position="140"/>
        <end position="156"/>
    </location>
</feature>
<organism evidence="9 10">
    <name type="scientific">Ferrimonas lipolytica</name>
    <dbReference type="NCBI Taxonomy" id="2724191"/>
    <lineage>
        <taxon>Bacteria</taxon>
        <taxon>Pseudomonadati</taxon>
        <taxon>Pseudomonadota</taxon>
        <taxon>Gammaproteobacteria</taxon>
        <taxon>Alteromonadales</taxon>
        <taxon>Ferrimonadaceae</taxon>
        <taxon>Ferrimonas</taxon>
    </lineage>
</organism>
<dbReference type="InterPro" id="IPR037185">
    <property type="entry name" value="EmrE-like"/>
</dbReference>
<feature type="transmembrane region" description="Helical" evidence="8">
    <location>
        <begin position="252"/>
        <end position="271"/>
    </location>
</feature>
<keyword evidence="3" id="KW-0813">Transport</keyword>
<dbReference type="NCBIfam" id="TIGR00688">
    <property type="entry name" value="rarD"/>
    <property type="match status" value="1"/>
</dbReference>
<dbReference type="InterPro" id="IPR004626">
    <property type="entry name" value="RarD"/>
</dbReference>
<evidence type="ECO:0000256" key="1">
    <source>
        <dbReference type="ARBA" id="ARBA00004651"/>
    </source>
</evidence>
<keyword evidence="5 8" id="KW-0812">Transmembrane</keyword>
<dbReference type="GO" id="GO:0005886">
    <property type="term" value="C:plasma membrane"/>
    <property type="evidence" value="ECO:0007669"/>
    <property type="project" value="UniProtKB-SubCell"/>
</dbReference>
<dbReference type="EMBL" id="CP051180">
    <property type="protein sequence ID" value="QIZ77987.1"/>
    <property type="molecule type" value="Genomic_DNA"/>
</dbReference>
<evidence type="ECO:0000256" key="4">
    <source>
        <dbReference type="ARBA" id="ARBA00022475"/>
    </source>
</evidence>
<proteinExistence type="inferred from homology"/>
<protein>
    <submittedName>
        <fullName evidence="9">EamA family transporter RarD</fullName>
    </submittedName>
</protein>
<comment type="subcellular location">
    <subcellularLocation>
        <location evidence="1">Cell membrane</location>
        <topology evidence="1">Multi-pass membrane protein</topology>
    </subcellularLocation>
</comment>
<dbReference type="AlphaFoldDB" id="A0A6H1UFV8"/>
<sequence length="283" mass="30910">MSLLSSLMYGIIPWYVTAFVVLDGTALFYCRVTLVFACLASLMVFQRGFNELARVIANPKVLALVLLGGVLNASQWWLFVWAPVNGLTKELSLGFFLLPLTMALAGRMWLKESLSQLQRYAIAIAILGVAVELFCQGELSWVTLSPALVFPVYFLLRRSLGISACTGLFIEVSLFTPLALYGLATTPQIALNLTQPSFLLWLVGFALLASGSMLSYLAASQRLPISLFGLLSYLEPTLLFLVAIVVLQEPMALAQIASYGLIGIATVIVMLDTSTTLRRQLPC</sequence>
<dbReference type="KEGG" id="fes:HER31_14435"/>
<evidence type="ECO:0000256" key="2">
    <source>
        <dbReference type="ARBA" id="ARBA00007362"/>
    </source>
</evidence>
<evidence type="ECO:0000256" key="5">
    <source>
        <dbReference type="ARBA" id="ARBA00022692"/>
    </source>
</evidence>
<dbReference type="Proteomes" id="UP000501602">
    <property type="component" value="Chromosome"/>
</dbReference>
<evidence type="ECO:0000256" key="8">
    <source>
        <dbReference type="SAM" id="Phobius"/>
    </source>
</evidence>
<name>A0A6H1UFV8_9GAMM</name>
<feature type="transmembrane region" description="Helical" evidence="8">
    <location>
        <begin position="225"/>
        <end position="246"/>
    </location>
</feature>
<dbReference type="RefSeq" id="WP_168661510.1">
    <property type="nucleotide sequence ID" value="NZ_CP051180.1"/>
</dbReference>
<evidence type="ECO:0000313" key="10">
    <source>
        <dbReference type="Proteomes" id="UP000501602"/>
    </source>
</evidence>
<evidence type="ECO:0000313" key="9">
    <source>
        <dbReference type="EMBL" id="QIZ77987.1"/>
    </source>
</evidence>
<comment type="similarity">
    <text evidence="2">Belongs to the EamA transporter family.</text>
</comment>
<keyword evidence="7 8" id="KW-0472">Membrane</keyword>
<feature type="transmembrane region" description="Helical" evidence="8">
    <location>
        <begin position="168"/>
        <end position="186"/>
    </location>
</feature>
<feature type="transmembrane region" description="Helical" evidence="8">
    <location>
        <begin position="91"/>
        <end position="110"/>
    </location>
</feature>
<keyword evidence="4" id="KW-1003">Cell membrane</keyword>
<evidence type="ECO:0000256" key="6">
    <source>
        <dbReference type="ARBA" id="ARBA00022989"/>
    </source>
</evidence>
<evidence type="ECO:0000256" key="7">
    <source>
        <dbReference type="ARBA" id="ARBA00023136"/>
    </source>
</evidence>
<gene>
    <name evidence="9" type="primary">rarD</name>
    <name evidence="9" type="ORF">HER31_14435</name>
</gene>
<dbReference type="SUPFAM" id="SSF103481">
    <property type="entry name" value="Multidrug resistance efflux transporter EmrE"/>
    <property type="match status" value="2"/>
</dbReference>
<feature type="transmembrane region" description="Helical" evidence="8">
    <location>
        <begin position="117"/>
        <end position="134"/>
    </location>
</feature>
<feature type="transmembrane region" description="Helical" evidence="8">
    <location>
        <begin position="198"/>
        <end position="218"/>
    </location>
</feature>
<evidence type="ECO:0000256" key="3">
    <source>
        <dbReference type="ARBA" id="ARBA00022448"/>
    </source>
</evidence>
<keyword evidence="6 8" id="KW-1133">Transmembrane helix</keyword>
<accession>A0A6H1UFV8</accession>
<reference evidence="9 10" key="1">
    <citation type="submission" date="2020-04" db="EMBL/GenBank/DDBJ databases">
        <title>Ferrimonas sp. S7 isolated from sea water.</title>
        <authorList>
            <person name="Bae S.S."/>
            <person name="Baek K."/>
        </authorList>
    </citation>
    <scope>NUCLEOTIDE SEQUENCE [LARGE SCALE GENOMIC DNA]</scope>
    <source>
        <strain evidence="9 10">S7</strain>
    </source>
</reference>